<dbReference type="SUPFAM" id="SSF55797">
    <property type="entry name" value="PR-1-like"/>
    <property type="match status" value="1"/>
</dbReference>
<sequence>MRLLLPLLMGLSCMAAAAADGACMSDEASAVRALNALRAQAQTCGGRLWPAAPALRWQATLGNAARRYAQELAAQDRLDHVGADGATLRTRLREAGYVMRLSGENLAGGPETLDEVLALWLASPAHCENLMGADFQEFGLACVSGPGRLQRYWVLQLGSPASAPRSSPGRSP</sequence>
<evidence type="ECO:0000259" key="2">
    <source>
        <dbReference type="Pfam" id="PF00188"/>
    </source>
</evidence>
<dbReference type="PANTHER" id="PTHR31157:SF1">
    <property type="entry name" value="SCP DOMAIN-CONTAINING PROTEIN"/>
    <property type="match status" value="1"/>
</dbReference>
<organism evidence="3 4">
    <name type="scientific">Pelomonas aquatica</name>
    <dbReference type="NCBI Taxonomy" id="431058"/>
    <lineage>
        <taxon>Bacteria</taxon>
        <taxon>Pseudomonadati</taxon>
        <taxon>Pseudomonadota</taxon>
        <taxon>Betaproteobacteria</taxon>
        <taxon>Burkholderiales</taxon>
        <taxon>Sphaerotilaceae</taxon>
        <taxon>Roseateles</taxon>
    </lineage>
</organism>
<comment type="caution">
    <text evidence="3">The sequence shown here is derived from an EMBL/GenBank/DDBJ whole genome shotgun (WGS) entry which is preliminary data.</text>
</comment>
<dbReference type="PANTHER" id="PTHR31157">
    <property type="entry name" value="SCP DOMAIN-CONTAINING PROTEIN"/>
    <property type="match status" value="1"/>
</dbReference>
<dbReference type="Pfam" id="PF00188">
    <property type="entry name" value="CAP"/>
    <property type="match status" value="1"/>
</dbReference>
<accession>A0ABU1Z9C8</accession>
<dbReference type="EMBL" id="JAVDXQ010000003">
    <property type="protein sequence ID" value="MDR7297230.1"/>
    <property type="molecule type" value="Genomic_DNA"/>
</dbReference>
<dbReference type="CDD" id="cd05379">
    <property type="entry name" value="CAP_bacterial"/>
    <property type="match status" value="1"/>
</dbReference>
<keyword evidence="4" id="KW-1185">Reference proteome</keyword>
<dbReference type="InterPro" id="IPR035940">
    <property type="entry name" value="CAP_sf"/>
</dbReference>
<dbReference type="Gene3D" id="3.40.33.10">
    <property type="entry name" value="CAP"/>
    <property type="match status" value="1"/>
</dbReference>
<keyword evidence="1" id="KW-0732">Signal</keyword>
<evidence type="ECO:0000256" key="1">
    <source>
        <dbReference type="SAM" id="SignalP"/>
    </source>
</evidence>
<name>A0ABU1Z9C8_9BURK</name>
<feature type="chain" id="PRO_5047100776" evidence="1">
    <location>
        <begin position="19"/>
        <end position="172"/>
    </location>
</feature>
<evidence type="ECO:0000313" key="4">
    <source>
        <dbReference type="Proteomes" id="UP001180536"/>
    </source>
</evidence>
<evidence type="ECO:0000313" key="3">
    <source>
        <dbReference type="EMBL" id="MDR7297230.1"/>
    </source>
</evidence>
<reference evidence="3 4" key="1">
    <citation type="submission" date="2023-07" db="EMBL/GenBank/DDBJ databases">
        <title>Sorghum-associated microbial communities from plants grown in Nebraska, USA.</title>
        <authorList>
            <person name="Schachtman D."/>
        </authorList>
    </citation>
    <scope>NUCLEOTIDE SEQUENCE [LARGE SCALE GENOMIC DNA]</scope>
    <source>
        <strain evidence="3 4">BE310</strain>
    </source>
</reference>
<feature type="signal peptide" evidence="1">
    <location>
        <begin position="1"/>
        <end position="18"/>
    </location>
</feature>
<proteinExistence type="predicted"/>
<dbReference type="Proteomes" id="UP001180536">
    <property type="component" value="Unassembled WGS sequence"/>
</dbReference>
<protein>
    <submittedName>
        <fullName evidence="3">Uncharacterized protein YkwD</fullName>
    </submittedName>
</protein>
<dbReference type="RefSeq" id="WP_310345125.1">
    <property type="nucleotide sequence ID" value="NZ_JAVDXQ010000003.1"/>
</dbReference>
<gene>
    <name evidence="3" type="ORF">J2X16_002577</name>
</gene>
<dbReference type="InterPro" id="IPR014044">
    <property type="entry name" value="CAP_dom"/>
</dbReference>
<feature type="domain" description="SCP" evidence="2">
    <location>
        <begin position="52"/>
        <end position="156"/>
    </location>
</feature>